<name>A0ABS5U7Y2_9BACT</name>
<dbReference type="Gene3D" id="3.30.420.40">
    <property type="match status" value="1"/>
</dbReference>
<reference evidence="3 4" key="1">
    <citation type="submission" date="2021-05" db="EMBL/GenBank/DDBJ databases">
        <title>The draft genome of Geobacter chapellei DSM 13688.</title>
        <authorList>
            <person name="Xu Z."/>
            <person name="Masuda Y."/>
            <person name="Itoh H."/>
            <person name="Senoo K."/>
        </authorList>
    </citation>
    <scope>NUCLEOTIDE SEQUENCE [LARGE SCALE GENOMIC DNA]</scope>
    <source>
        <strain evidence="3 4">DSM 13688</strain>
    </source>
</reference>
<evidence type="ECO:0000259" key="2">
    <source>
        <dbReference type="SMART" id="SM00471"/>
    </source>
</evidence>
<dbReference type="Proteomes" id="UP000784128">
    <property type="component" value="Unassembled WGS sequence"/>
</dbReference>
<dbReference type="PANTHER" id="PTHR30005">
    <property type="entry name" value="EXOPOLYPHOSPHATASE"/>
    <property type="match status" value="1"/>
</dbReference>
<dbReference type="Gene3D" id="1.10.3210.10">
    <property type="entry name" value="Hypothetical protein af1432"/>
    <property type="match status" value="1"/>
</dbReference>
<dbReference type="SUPFAM" id="SSF53067">
    <property type="entry name" value="Actin-like ATPase domain"/>
    <property type="match status" value="2"/>
</dbReference>
<dbReference type="InterPro" id="IPR003607">
    <property type="entry name" value="HD/PDEase_dom"/>
</dbReference>
<dbReference type="InterPro" id="IPR050273">
    <property type="entry name" value="GppA/Ppx_hydrolase"/>
</dbReference>
<organism evidence="3 4">
    <name type="scientific">Pelotalea chapellei</name>
    <dbReference type="NCBI Taxonomy" id="44671"/>
    <lineage>
        <taxon>Bacteria</taxon>
        <taxon>Pseudomonadati</taxon>
        <taxon>Thermodesulfobacteriota</taxon>
        <taxon>Desulfuromonadia</taxon>
        <taxon>Geobacterales</taxon>
        <taxon>Geobacteraceae</taxon>
        <taxon>Pelotalea</taxon>
    </lineage>
</organism>
<dbReference type="CDD" id="cd24054">
    <property type="entry name" value="ASKHA_NBD_AaPPX-GppA_MtPPX2-like"/>
    <property type="match status" value="1"/>
</dbReference>
<dbReference type="EMBL" id="JAHDYS010000006">
    <property type="protein sequence ID" value="MBT1071775.1"/>
    <property type="molecule type" value="Genomic_DNA"/>
</dbReference>
<evidence type="ECO:0000313" key="4">
    <source>
        <dbReference type="Proteomes" id="UP000784128"/>
    </source>
</evidence>
<evidence type="ECO:0000313" key="3">
    <source>
        <dbReference type="EMBL" id="MBT1071775.1"/>
    </source>
</evidence>
<dbReference type="RefSeq" id="WP_214297903.1">
    <property type="nucleotide sequence ID" value="NZ_JAHDYS010000006.1"/>
</dbReference>
<dbReference type="Pfam" id="PF21447">
    <property type="entry name" value="Ppx-GppA_III"/>
    <property type="match status" value="1"/>
</dbReference>
<keyword evidence="4" id="KW-1185">Reference proteome</keyword>
<evidence type="ECO:0000256" key="1">
    <source>
        <dbReference type="ARBA" id="ARBA00022801"/>
    </source>
</evidence>
<feature type="domain" description="HD/PDEase" evidence="2">
    <location>
        <begin position="330"/>
        <end position="463"/>
    </location>
</feature>
<comment type="caution">
    <text evidence="3">The sequence shown here is derived from an EMBL/GenBank/DDBJ whole genome shotgun (WGS) entry which is preliminary data.</text>
</comment>
<keyword evidence="1" id="KW-0378">Hydrolase</keyword>
<dbReference type="InterPro" id="IPR003695">
    <property type="entry name" value="Ppx_GppA_N"/>
</dbReference>
<accession>A0ABS5U7Y2</accession>
<protein>
    <submittedName>
        <fullName evidence="3">Ppx/GppA family phosphatase</fullName>
    </submittedName>
</protein>
<dbReference type="Pfam" id="PF02541">
    <property type="entry name" value="Ppx-GppA"/>
    <property type="match status" value="1"/>
</dbReference>
<dbReference type="Gene3D" id="3.30.420.150">
    <property type="entry name" value="Exopolyphosphatase. Domain 2"/>
    <property type="match status" value="1"/>
</dbReference>
<gene>
    <name evidence="3" type="ORF">KJB30_08270</name>
</gene>
<dbReference type="InterPro" id="IPR048950">
    <property type="entry name" value="Ppx_GppA_C"/>
</dbReference>
<dbReference type="CDD" id="cd00077">
    <property type="entry name" value="HDc"/>
    <property type="match status" value="1"/>
</dbReference>
<dbReference type="SMART" id="SM00471">
    <property type="entry name" value="HDc"/>
    <property type="match status" value="1"/>
</dbReference>
<dbReference type="PANTHER" id="PTHR30005:SF0">
    <property type="entry name" value="RETROGRADE REGULATION PROTEIN 2"/>
    <property type="match status" value="1"/>
</dbReference>
<dbReference type="InterPro" id="IPR030673">
    <property type="entry name" value="PyroPPase_GppA_Ppx"/>
</dbReference>
<dbReference type="InterPro" id="IPR043129">
    <property type="entry name" value="ATPase_NBD"/>
</dbReference>
<dbReference type="SUPFAM" id="SSF109604">
    <property type="entry name" value="HD-domain/PDEase-like"/>
    <property type="match status" value="1"/>
</dbReference>
<sequence length="508" mass="56689">MKKTRLAAIDIGTNSIRCIVVEVDPQGKFTVLDDEKATVRLGENLSKSGLISPVACGRAVDAVGRIQKLIEGFNVDEVVAVATSAIRNALNGRALVDDLSQGLGREINVISGQEEAELAAISALYNFDMSGKRYAMIDIGGGSVEIVFALGNHIEEYFSLDLGAVLMTEQFFTSDPIRMSDYDDFRRHVRNELKKVFTGERVVVQSFIGSGGTITSLGGMVMNMRQQDFTSVHGYEVLRSEVVHLLAMLMRKDVKARRVVPGLNPERADIIVAGLGVVDELMKFFGANLLQVNERGIREGLILKAIKRMGIMQNGSQRTWRTSVLEFARSCHYDESHSRHVANLALAIFERVAEESVLKKSERRMLEAAALLHDIGYFISYNSHHKHSYHLIRHADLFGFTPREREIIAQIARYHRKALPKKKHAEFSQLNDKDRLLVNRLGGILRLADGLDRRRSGLVEVVDLNRSGDVYTFKLLGTEDISVEIFGGNAKRDLFEKSFVCQVKLITG</sequence>
<proteinExistence type="predicted"/>
<dbReference type="PIRSF" id="PIRSF001267">
    <property type="entry name" value="Pyrophosphatase_GppA_Ppx"/>
    <property type="match status" value="1"/>
</dbReference>